<evidence type="ECO:0000313" key="2">
    <source>
        <dbReference type="Proteomes" id="UP000829196"/>
    </source>
</evidence>
<gene>
    <name evidence="1" type="ORF">KFK09_019186</name>
</gene>
<organism evidence="1 2">
    <name type="scientific">Dendrobium nobile</name>
    <name type="common">Orchid</name>
    <dbReference type="NCBI Taxonomy" id="94219"/>
    <lineage>
        <taxon>Eukaryota</taxon>
        <taxon>Viridiplantae</taxon>
        <taxon>Streptophyta</taxon>
        <taxon>Embryophyta</taxon>
        <taxon>Tracheophyta</taxon>
        <taxon>Spermatophyta</taxon>
        <taxon>Magnoliopsida</taxon>
        <taxon>Liliopsida</taxon>
        <taxon>Asparagales</taxon>
        <taxon>Orchidaceae</taxon>
        <taxon>Epidendroideae</taxon>
        <taxon>Malaxideae</taxon>
        <taxon>Dendrobiinae</taxon>
        <taxon>Dendrobium</taxon>
    </lineage>
</organism>
<accession>A0A8T3AYD4</accession>
<dbReference type="EMBL" id="JAGYWB010000013">
    <property type="protein sequence ID" value="KAI0500968.1"/>
    <property type="molecule type" value="Genomic_DNA"/>
</dbReference>
<keyword evidence="2" id="KW-1185">Reference proteome</keyword>
<evidence type="ECO:0000313" key="1">
    <source>
        <dbReference type="EMBL" id="KAI0500968.1"/>
    </source>
</evidence>
<protein>
    <submittedName>
        <fullName evidence="1">Uncharacterized protein</fullName>
    </submittedName>
</protein>
<dbReference type="Proteomes" id="UP000829196">
    <property type="component" value="Unassembled WGS sequence"/>
</dbReference>
<sequence>MLVPLDPSLRSSRIERYLIPCRDFKNRTARTERKGKNGLDDPIGPASDLFIARKWSILMAAIKAPRWLDEILTSYLKLLRLPDHR</sequence>
<reference evidence="1" key="1">
    <citation type="journal article" date="2022" name="Front. Genet.">
        <title>Chromosome-Scale Assembly of the Dendrobium nobile Genome Provides Insights Into the Molecular Mechanism of the Biosynthesis of the Medicinal Active Ingredient of Dendrobium.</title>
        <authorList>
            <person name="Xu Q."/>
            <person name="Niu S.-C."/>
            <person name="Li K.-L."/>
            <person name="Zheng P.-J."/>
            <person name="Zhang X.-J."/>
            <person name="Jia Y."/>
            <person name="Liu Y."/>
            <person name="Niu Y.-X."/>
            <person name="Yu L.-H."/>
            <person name="Chen D.-F."/>
            <person name="Zhang G.-Q."/>
        </authorList>
    </citation>
    <scope>NUCLEOTIDE SEQUENCE</scope>
    <source>
        <tissue evidence="1">Leaf</tissue>
    </source>
</reference>
<proteinExistence type="predicted"/>
<dbReference type="SMR" id="A0A8T3AYD4"/>
<comment type="caution">
    <text evidence="1">The sequence shown here is derived from an EMBL/GenBank/DDBJ whole genome shotgun (WGS) entry which is preliminary data.</text>
</comment>
<dbReference type="AlphaFoldDB" id="A0A8T3AYD4"/>
<name>A0A8T3AYD4_DENNO</name>